<protein>
    <recommendedName>
        <fullName evidence="15">Endo-1,3-beta-glucanase btgC</fullName>
    </recommendedName>
    <alternativeName>
        <fullName evidence="14">Laminarinase btgC</fullName>
    </alternativeName>
</protein>
<organism evidence="17 18">
    <name type="scientific">Bradyrhizobium erythrophlei</name>
    <dbReference type="NCBI Taxonomy" id="1437360"/>
    <lineage>
        <taxon>Bacteria</taxon>
        <taxon>Pseudomonadati</taxon>
        <taxon>Pseudomonadota</taxon>
        <taxon>Alphaproteobacteria</taxon>
        <taxon>Hyphomicrobiales</taxon>
        <taxon>Nitrobacteraceae</taxon>
        <taxon>Bradyrhizobium</taxon>
    </lineage>
</organism>
<keyword evidence="16" id="KW-1133">Transmembrane helix</keyword>
<keyword evidence="11" id="KW-0961">Cell wall biogenesis/degradation</keyword>
<accession>A0A1M7UV62</accession>
<evidence type="ECO:0000256" key="13">
    <source>
        <dbReference type="ARBA" id="ARBA00037649"/>
    </source>
</evidence>
<feature type="transmembrane region" description="Helical" evidence="16">
    <location>
        <begin position="525"/>
        <end position="544"/>
    </location>
</feature>
<evidence type="ECO:0000256" key="3">
    <source>
        <dbReference type="ARBA" id="ARBA00022475"/>
    </source>
</evidence>
<keyword evidence="3" id="KW-1003">Cell membrane</keyword>
<dbReference type="PANTHER" id="PTHR16631:SF17">
    <property type="entry name" value="GLUCAN ENDO-1,3-BETA-GLUCOSIDASE BTGC"/>
    <property type="match status" value="1"/>
</dbReference>
<evidence type="ECO:0000256" key="11">
    <source>
        <dbReference type="ARBA" id="ARBA00023316"/>
    </source>
</evidence>
<feature type="transmembrane region" description="Helical" evidence="16">
    <location>
        <begin position="472"/>
        <end position="490"/>
    </location>
</feature>
<evidence type="ECO:0000256" key="12">
    <source>
        <dbReference type="ARBA" id="ARBA00023326"/>
    </source>
</evidence>
<feature type="transmembrane region" description="Helical" evidence="16">
    <location>
        <begin position="330"/>
        <end position="351"/>
    </location>
</feature>
<feature type="transmembrane region" description="Helical" evidence="16">
    <location>
        <begin position="20"/>
        <end position="37"/>
    </location>
</feature>
<evidence type="ECO:0000313" key="18">
    <source>
        <dbReference type="Proteomes" id="UP000184096"/>
    </source>
</evidence>
<keyword evidence="12" id="KW-0624">Polysaccharide degradation</keyword>
<evidence type="ECO:0000256" key="5">
    <source>
        <dbReference type="ARBA" id="ARBA00022525"/>
    </source>
</evidence>
<evidence type="ECO:0000256" key="4">
    <source>
        <dbReference type="ARBA" id="ARBA00022512"/>
    </source>
</evidence>
<dbReference type="AlphaFoldDB" id="A0A1M7UV62"/>
<dbReference type="InterPro" id="IPR050732">
    <property type="entry name" value="Beta-glucan_modifiers"/>
</dbReference>
<evidence type="ECO:0000256" key="7">
    <source>
        <dbReference type="ARBA" id="ARBA00022801"/>
    </source>
</evidence>
<evidence type="ECO:0000256" key="2">
    <source>
        <dbReference type="ARBA" id="ARBA00004236"/>
    </source>
</evidence>
<evidence type="ECO:0000313" key="17">
    <source>
        <dbReference type="EMBL" id="SHN86872.1"/>
    </source>
</evidence>
<keyword evidence="7" id="KW-0378">Hydrolase</keyword>
<keyword evidence="5" id="KW-0964">Secreted</keyword>
<evidence type="ECO:0000256" key="16">
    <source>
        <dbReference type="SAM" id="Phobius"/>
    </source>
</evidence>
<comment type="subcellular location">
    <subcellularLocation>
        <location evidence="2">Cell membrane</location>
    </subcellularLocation>
    <subcellularLocation>
        <location evidence="1">Secreted</location>
        <location evidence="1">Cell wall</location>
    </subcellularLocation>
</comment>
<evidence type="ECO:0000256" key="1">
    <source>
        <dbReference type="ARBA" id="ARBA00004191"/>
    </source>
</evidence>
<comment type="function">
    <text evidence="13">Glucanases play a role in cell expansion during growth, in cell-cell fusion during mating, and in spore release during sporulation. This enzyme may be involved in beta-glucan degradation. Active on laminarin and lichenan.</text>
</comment>
<dbReference type="InterPro" id="IPR017853">
    <property type="entry name" value="GH"/>
</dbReference>
<feature type="transmembrane region" description="Helical" evidence="16">
    <location>
        <begin position="440"/>
        <end position="460"/>
    </location>
</feature>
<sequence>MDHSRQVPRRIEPIAVRTPLALLLISLTIIASAWWWLAQPAMLARAPIDSTAKLECVSYAPFRDGQTPLNPKLEVSAEQIREDLIHLSEISRCVRTYSVDNGLNQVPELASEVGLKVLLGIWIGNNRIKNAQLVDTAVALAEKYPDTVTAIVVGNEVLLHGDMSPSDLRDLIRSVKARVSVPVTYADAWEYWLRYREIQDAVDFVTVHILPYWDNVPVRAQDAAADVATIHKRLALAFPDKEVMIGETGWPSMGRMREGALPSRINQARVISEILDVAKRDNFRVNLIEAFDASWKRYWEGTVGGNWGLFAADHRTLKYPPGVSISNYPLWKPLMGSGMILATFVFAAAWFSQRRKPWKPRTSSWIAIGVSATIAGILLGIAIDKMTYESFGAWGWLRWGSLLVAAAATPLLCASALMSGRALPAFLELIGPRDSRTRSFPTFALGLVLIGIVVIATGAALGSVFDPRWQDLPYAALTMAAVPLVSLSWLNRPKAGARPIAEMVFAAIFIFSALYIVFIEGTQNWQAVWTSGAYIALGLALVGVRSKEAIVQPEPSSA</sequence>
<keyword evidence="9" id="KW-0325">Glycoprotein</keyword>
<evidence type="ECO:0000256" key="9">
    <source>
        <dbReference type="ARBA" id="ARBA00023180"/>
    </source>
</evidence>
<dbReference type="EMBL" id="LT670849">
    <property type="protein sequence ID" value="SHN86872.1"/>
    <property type="molecule type" value="Genomic_DNA"/>
</dbReference>
<dbReference type="Gene3D" id="3.20.20.80">
    <property type="entry name" value="Glycosidases"/>
    <property type="match status" value="1"/>
</dbReference>
<dbReference type="GO" id="GO:0071555">
    <property type="term" value="P:cell wall organization"/>
    <property type="evidence" value="ECO:0007669"/>
    <property type="project" value="UniProtKB-KW"/>
</dbReference>
<keyword evidence="10" id="KW-0119">Carbohydrate metabolism</keyword>
<evidence type="ECO:0000256" key="6">
    <source>
        <dbReference type="ARBA" id="ARBA00022729"/>
    </source>
</evidence>
<evidence type="ECO:0000256" key="14">
    <source>
        <dbReference type="ARBA" id="ARBA00042373"/>
    </source>
</evidence>
<reference evidence="18" key="1">
    <citation type="submission" date="2016-11" db="EMBL/GenBank/DDBJ databases">
        <authorList>
            <person name="Varghese N."/>
            <person name="Submissions S."/>
        </authorList>
    </citation>
    <scope>NUCLEOTIDE SEQUENCE [LARGE SCALE GENOMIC DNA]</scope>
    <source>
        <strain evidence="18">GAS401</strain>
    </source>
</reference>
<dbReference type="GO" id="GO:0004553">
    <property type="term" value="F:hydrolase activity, hydrolyzing O-glycosyl compounds"/>
    <property type="evidence" value="ECO:0007669"/>
    <property type="project" value="InterPro"/>
</dbReference>
<proteinExistence type="predicted"/>
<feature type="transmembrane region" description="Helical" evidence="16">
    <location>
        <begin position="395"/>
        <end position="419"/>
    </location>
</feature>
<dbReference type="GO" id="GO:0005886">
    <property type="term" value="C:plasma membrane"/>
    <property type="evidence" value="ECO:0007669"/>
    <property type="project" value="UniProtKB-SubCell"/>
</dbReference>
<keyword evidence="4" id="KW-0134">Cell wall</keyword>
<feature type="transmembrane region" description="Helical" evidence="16">
    <location>
        <begin position="502"/>
        <end position="519"/>
    </location>
</feature>
<dbReference type="GO" id="GO:0000272">
    <property type="term" value="P:polysaccharide catabolic process"/>
    <property type="evidence" value="ECO:0007669"/>
    <property type="project" value="UniProtKB-KW"/>
</dbReference>
<keyword evidence="8 16" id="KW-0472">Membrane</keyword>
<evidence type="ECO:0000256" key="10">
    <source>
        <dbReference type="ARBA" id="ARBA00023277"/>
    </source>
</evidence>
<keyword evidence="16" id="KW-0812">Transmembrane</keyword>
<name>A0A1M7UV62_9BRAD</name>
<evidence type="ECO:0000256" key="15">
    <source>
        <dbReference type="ARBA" id="ARBA00043078"/>
    </source>
</evidence>
<dbReference type="PANTHER" id="PTHR16631">
    <property type="entry name" value="GLUCAN 1,3-BETA-GLUCOSIDASE"/>
    <property type="match status" value="1"/>
</dbReference>
<keyword evidence="18" id="KW-1185">Reference proteome</keyword>
<dbReference type="PROSITE" id="PS00587">
    <property type="entry name" value="GLYCOSYL_HYDROL_F17"/>
    <property type="match status" value="1"/>
</dbReference>
<keyword evidence="6" id="KW-0732">Signal</keyword>
<dbReference type="Proteomes" id="UP000184096">
    <property type="component" value="Chromosome I"/>
</dbReference>
<feature type="transmembrane region" description="Helical" evidence="16">
    <location>
        <begin position="363"/>
        <end position="383"/>
    </location>
</feature>
<evidence type="ECO:0000256" key="8">
    <source>
        <dbReference type="ARBA" id="ARBA00023136"/>
    </source>
</evidence>
<dbReference type="SUPFAM" id="SSF51445">
    <property type="entry name" value="(Trans)glycosidases"/>
    <property type="match status" value="1"/>
</dbReference>
<gene>
    <name evidence="17" type="ORF">SAMN05444170_6878</name>
</gene>
<dbReference type="InterPro" id="IPR000490">
    <property type="entry name" value="Glyco_hydro_17"/>
</dbReference>